<dbReference type="InterPro" id="IPR013120">
    <property type="entry name" value="FAR_NAD-bd"/>
</dbReference>
<dbReference type="InterPro" id="IPR018201">
    <property type="entry name" value="Ketoacyl_synth_AS"/>
</dbReference>
<dbReference type="PROSITE" id="PS52004">
    <property type="entry name" value="KS3_2"/>
    <property type="match status" value="1"/>
</dbReference>
<evidence type="ECO:0000256" key="3">
    <source>
        <dbReference type="ARBA" id="ARBA00022679"/>
    </source>
</evidence>
<dbReference type="InterPro" id="IPR042104">
    <property type="entry name" value="PKS_dehydratase_sf"/>
</dbReference>
<dbReference type="GO" id="GO:0004315">
    <property type="term" value="F:3-oxoacyl-[acyl-carrier-protein] synthase activity"/>
    <property type="evidence" value="ECO:0007669"/>
    <property type="project" value="InterPro"/>
</dbReference>
<dbReference type="FunFam" id="3.40.50.720:FF:000209">
    <property type="entry name" value="Polyketide synthase Pks12"/>
    <property type="match status" value="1"/>
</dbReference>
<dbReference type="InterPro" id="IPR032821">
    <property type="entry name" value="PKS_assoc"/>
</dbReference>
<dbReference type="InterPro" id="IPR020841">
    <property type="entry name" value="PKS_Beta-ketoAc_synthase_dom"/>
</dbReference>
<evidence type="ECO:0000313" key="9">
    <source>
        <dbReference type="EMBL" id="EWM26659.1"/>
    </source>
</evidence>
<keyword evidence="4" id="KW-0521">NADP</keyword>
<dbReference type="SMART" id="SM00829">
    <property type="entry name" value="PKS_ER"/>
    <property type="match status" value="1"/>
</dbReference>
<dbReference type="InterPro" id="IPR036736">
    <property type="entry name" value="ACP-like_sf"/>
</dbReference>
<dbReference type="PROSITE" id="PS00012">
    <property type="entry name" value="PHOSPHOPANTETHEINE"/>
    <property type="match status" value="1"/>
</dbReference>
<dbReference type="Pfam" id="PF16197">
    <property type="entry name" value="KAsynt_C_assoc"/>
    <property type="match status" value="1"/>
</dbReference>
<dbReference type="SUPFAM" id="SSF53901">
    <property type="entry name" value="Thiolase-like"/>
    <property type="match status" value="1"/>
</dbReference>
<dbReference type="SUPFAM" id="SSF50129">
    <property type="entry name" value="GroES-like"/>
    <property type="match status" value="1"/>
</dbReference>
<dbReference type="InterPro" id="IPR014043">
    <property type="entry name" value="Acyl_transferase_dom"/>
</dbReference>
<dbReference type="Proteomes" id="UP000019335">
    <property type="component" value="Chromosome 8"/>
</dbReference>
<dbReference type="CDD" id="cd05195">
    <property type="entry name" value="enoyl_red"/>
    <property type="match status" value="1"/>
</dbReference>
<dbReference type="InterPro" id="IPR016039">
    <property type="entry name" value="Thiolase-like"/>
</dbReference>
<feature type="domain" description="Ketosynthase family 3 (KS3)" evidence="7">
    <location>
        <begin position="56"/>
        <end position="488"/>
    </location>
</feature>
<feature type="region of interest" description="N-terminal hotdog fold" evidence="5">
    <location>
        <begin position="954"/>
        <end position="1088"/>
    </location>
</feature>
<dbReference type="Gene3D" id="3.30.70.3290">
    <property type="match status" value="1"/>
</dbReference>
<dbReference type="Gene3D" id="3.40.47.10">
    <property type="match status" value="1"/>
</dbReference>
<protein>
    <submittedName>
        <fullName evidence="9">Type i polyketide synthase</fullName>
    </submittedName>
</protein>
<dbReference type="Pfam" id="PF00107">
    <property type="entry name" value="ADH_zinc_N"/>
    <property type="match status" value="1"/>
</dbReference>
<dbReference type="InterPro" id="IPR013154">
    <property type="entry name" value="ADH-like_N"/>
</dbReference>
<comment type="caution">
    <text evidence="9">The sequence shown here is derived from an EMBL/GenBank/DDBJ whole genome shotgun (WGS) entry which is preliminary data.</text>
</comment>
<dbReference type="Gene3D" id="1.10.1200.10">
    <property type="entry name" value="ACP-like"/>
    <property type="match status" value="1"/>
</dbReference>
<dbReference type="Gene3D" id="3.10.129.110">
    <property type="entry name" value="Polyketide synthase dehydratase"/>
    <property type="match status" value="1"/>
</dbReference>
<feature type="active site" description="Proton acceptor; for dehydratase activity" evidence="5">
    <location>
        <position position="991"/>
    </location>
</feature>
<evidence type="ECO:0000259" key="8">
    <source>
        <dbReference type="PROSITE" id="PS52019"/>
    </source>
</evidence>
<dbReference type="InterPro" id="IPR036291">
    <property type="entry name" value="NAD(P)-bd_dom_sf"/>
</dbReference>
<dbReference type="GO" id="GO:0016491">
    <property type="term" value="F:oxidoreductase activity"/>
    <property type="evidence" value="ECO:0007669"/>
    <property type="project" value="InterPro"/>
</dbReference>
<dbReference type="InterPro" id="IPR011032">
    <property type="entry name" value="GroES-like_sf"/>
</dbReference>
<keyword evidence="2" id="KW-0597">Phosphoprotein</keyword>
<reference evidence="9 10" key="1">
    <citation type="journal article" date="2014" name="Mol. Plant">
        <title>Chromosome Scale Genome Assembly and Transcriptome Profiling of Nannochloropsis gaditana in Nitrogen Depletion.</title>
        <authorList>
            <person name="Corteggiani Carpinelli E."/>
            <person name="Telatin A."/>
            <person name="Vitulo N."/>
            <person name="Forcato C."/>
            <person name="D'Angelo M."/>
            <person name="Schiavon R."/>
            <person name="Vezzi A."/>
            <person name="Giacometti G.M."/>
            <person name="Morosinotto T."/>
            <person name="Valle G."/>
        </authorList>
    </citation>
    <scope>NUCLEOTIDE SEQUENCE [LARGE SCALE GENOMIC DNA]</scope>
    <source>
        <strain evidence="9 10">B-31</strain>
    </source>
</reference>
<dbReference type="PANTHER" id="PTHR43775">
    <property type="entry name" value="FATTY ACID SYNTHASE"/>
    <property type="match status" value="1"/>
</dbReference>
<dbReference type="InterPro" id="IPR049900">
    <property type="entry name" value="PKS_mFAS_DH"/>
</dbReference>
<evidence type="ECO:0000256" key="5">
    <source>
        <dbReference type="PROSITE-ProRule" id="PRU01363"/>
    </source>
</evidence>
<dbReference type="Pfam" id="PF07993">
    <property type="entry name" value="NAD_binding_4"/>
    <property type="match status" value="1"/>
</dbReference>
<dbReference type="GO" id="GO:0004312">
    <property type="term" value="F:fatty acid synthase activity"/>
    <property type="evidence" value="ECO:0007669"/>
    <property type="project" value="TreeGrafter"/>
</dbReference>
<dbReference type="EMBL" id="AZIL01000609">
    <property type="protein sequence ID" value="EWM26659.1"/>
    <property type="molecule type" value="Genomic_DNA"/>
</dbReference>
<dbReference type="SUPFAM" id="SSF47336">
    <property type="entry name" value="ACP-like"/>
    <property type="match status" value="1"/>
</dbReference>
<feature type="domain" description="PKS/mFAS DH" evidence="8">
    <location>
        <begin position="954"/>
        <end position="1275"/>
    </location>
</feature>
<dbReference type="InterPro" id="IPR001227">
    <property type="entry name" value="Ac_transferase_dom_sf"/>
</dbReference>
<dbReference type="OrthoDB" id="3509362at2759"/>
<dbReference type="SMART" id="SM00825">
    <property type="entry name" value="PKS_KS"/>
    <property type="match status" value="1"/>
</dbReference>
<dbReference type="SUPFAM" id="SSF51735">
    <property type="entry name" value="NAD(P)-binding Rossmann-fold domains"/>
    <property type="match status" value="4"/>
</dbReference>
<dbReference type="InterPro" id="IPR014031">
    <property type="entry name" value="Ketoacyl_synth_C"/>
</dbReference>
<dbReference type="InterPro" id="IPR016035">
    <property type="entry name" value="Acyl_Trfase/lysoPLipase"/>
</dbReference>
<dbReference type="Pfam" id="PF08240">
    <property type="entry name" value="ADH_N"/>
    <property type="match status" value="1"/>
</dbReference>
<keyword evidence="3" id="KW-0808">Transferase</keyword>
<keyword evidence="1" id="KW-0596">Phosphopantetheine</keyword>
<dbReference type="InterPro" id="IPR009081">
    <property type="entry name" value="PP-bd_ACP"/>
</dbReference>
<dbReference type="Pfam" id="PF00109">
    <property type="entry name" value="ketoacyl-synt"/>
    <property type="match status" value="1"/>
</dbReference>
<dbReference type="Gene3D" id="3.90.180.10">
    <property type="entry name" value="Medium-chain alcohol dehydrogenases, catalytic domain"/>
    <property type="match status" value="1"/>
</dbReference>
<dbReference type="PROSITE" id="PS00606">
    <property type="entry name" value="KS3_1"/>
    <property type="match status" value="1"/>
</dbReference>
<name>W7U1Y5_9STRA</name>
<dbReference type="Pfam" id="PF00550">
    <property type="entry name" value="PP-binding"/>
    <property type="match status" value="1"/>
</dbReference>
<feature type="region of interest" description="C-terminal hotdog fold" evidence="5">
    <location>
        <begin position="1126"/>
        <end position="1275"/>
    </location>
</feature>
<dbReference type="PROSITE" id="PS52019">
    <property type="entry name" value="PKS_MFAS_DH"/>
    <property type="match status" value="1"/>
</dbReference>
<dbReference type="InterPro" id="IPR006162">
    <property type="entry name" value="Ppantetheine_attach_site"/>
</dbReference>
<accession>W7U1Y5</accession>
<dbReference type="InterPro" id="IPR013968">
    <property type="entry name" value="PKS_KR"/>
</dbReference>
<evidence type="ECO:0000313" key="10">
    <source>
        <dbReference type="Proteomes" id="UP000019335"/>
    </source>
</evidence>
<organism evidence="9 10">
    <name type="scientific">Nannochloropsis gaditana</name>
    <dbReference type="NCBI Taxonomy" id="72520"/>
    <lineage>
        <taxon>Eukaryota</taxon>
        <taxon>Sar</taxon>
        <taxon>Stramenopiles</taxon>
        <taxon>Ochrophyta</taxon>
        <taxon>Eustigmatophyceae</taxon>
        <taxon>Eustigmatales</taxon>
        <taxon>Monodopsidaceae</taxon>
        <taxon>Nannochloropsis</taxon>
    </lineage>
</organism>
<gene>
    <name evidence="9" type="ORF">Naga_100001g49</name>
</gene>
<dbReference type="PROSITE" id="PS50075">
    <property type="entry name" value="CARRIER"/>
    <property type="match status" value="1"/>
</dbReference>
<dbReference type="CDD" id="cd00833">
    <property type="entry name" value="PKS"/>
    <property type="match status" value="1"/>
</dbReference>
<feature type="active site" description="Proton donor; for dehydratase activity" evidence="5">
    <location>
        <position position="1191"/>
    </location>
</feature>
<dbReference type="InterPro" id="IPR050091">
    <property type="entry name" value="PKS_NRPS_Biosynth_Enz"/>
</dbReference>
<dbReference type="Gene3D" id="3.40.366.10">
    <property type="entry name" value="Malonyl-Coenzyme A Acyl Carrier Protein, domain 2"/>
    <property type="match status" value="1"/>
</dbReference>
<dbReference type="InterPro" id="IPR013149">
    <property type="entry name" value="ADH-like_C"/>
</dbReference>
<evidence type="ECO:0000259" key="6">
    <source>
        <dbReference type="PROSITE" id="PS50075"/>
    </source>
</evidence>
<evidence type="ECO:0000256" key="1">
    <source>
        <dbReference type="ARBA" id="ARBA00022450"/>
    </source>
</evidence>
<dbReference type="GO" id="GO:0006633">
    <property type="term" value="P:fatty acid biosynthetic process"/>
    <property type="evidence" value="ECO:0007669"/>
    <property type="project" value="InterPro"/>
</dbReference>
<dbReference type="SMART" id="SM00827">
    <property type="entry name" value="PKS_AT"/>
    <property type="match status" value="1"/>
</dbReference>
<proteinExistence type="predicted"/>
<dbReference type="Pfam" id="PF00698">
    <property type="entry name" value="Acyl_transf_1"/>
    <property type="match status" value="1"/>
</dbReference>
<dbReference type="InterPro" id="IPR014030">
    <property type="entry name" value="Ketoacyl_synth_N"/>
</dbReference>
<dbReference type="InterPro" id="IPR020843">
    <property type="entry name" value="ER"/>
</dbReference>
<dbReference type="Pfam" id="PF02801">
    <property type="entry name" value="Ketoacyl-synt_C"/>
    <property type="match status" value="1"/>
</dbReference>
<dbReference type="Gene3D" id="3.40.50.720">
    <property type="entry name" value="NAD(P)-binding Rossmann-like Domain"/>
    <property type="match status" value="4"/>
</dbReference>
<keyword evidence="10" id="KW-1185">Reference proteome</keyword>
<evidence type="ECO:0000259" key="7">
    <source>
        <dbReference type="PROSITE" id="PS52004"/>
    </source>
</evidence>
<evidence type="ECO:0000256" key="2">
    <source>
        <dbReference type="ARBA" id="ARBA00022553"/>
    </source>
</evidence>
<dbReference type="SUPFAM" id="SSF52151">
    <property type="entry name" value="FabD/lysophospholipase-like"/>
    <property type="match status" value="1"/>
</dbReference>
<evidence type="ECO:0000256" key="4">
    <source>
        <dbReference type="ARBA" id="ARBA00022857"/>
    </source>
</evidence>
<feature type="domain" description="Carrier" evidence="6">
    <location>
        <begin position="2500"/>
        <end position="2575"/>
    </location>
</feature>
<dbReference type="Pfam" id="PF08659">
    <property type="entry name" value="KR"/>
    <property type="match status" value="1"/>
</dbReference>
<dbReference type="InterPro" id="IPR057326">
    <property type="entry name" value="KR_dom"/>
</dbReference>
<dbReference type="SMART" id="SM00822">
    <property type="entry name" value="PKS_KR"/>
    <property type="match status" value="1"/>
</dbReference>
<dbReference type="PANTHER" id="PTHR43775:SF37">
    <property type="entry name" value="SI:DKEY-61P9.11"/>
    <property type="match status" value="1"/>
</dbReference>
<sequence>MCGSFFRVGCLQFLSVLAPCASLCIFFQIWLTLVHPRHQVRDFADDCSSLQMEAAPVPLALIGTAITLPANVKSREELFQVIKDKRQLSVDTVAGGRYHATDVDEVDEHPWKLKSKEAMAFTMEEVLAYDAHMFNIQGKLTKTMHVHQLAALQAAYEGLEDAGIPLHEIFKTRTGVFVAGYCPFLPSVDAPDETFLRSSAMSSIADHVSYFLGTHGPSVTLETACSSSLVAMALAANALSLGDCDTAVVVGINYLSEKDFHLSLQACGVLVQGPACHPFDEDGPKGFFRAEGMGCVVLRRMSDAERLGNRVLVKLARAVAASAGAADNSLDGAGRVYEQPCPNGMRNMYMRAFSSAGIPYRRLNYMECHATGTAVGDVIEVDAVGSVFGESHDLETNPIRIASIKSNIGHAEVAAGIFSVIKIVQMMKHRVYLPTAGVTKPRTDFDWDANNMRVQQEIEPFPEGGEPVVAGISSFGIGGSYGHVILEEYRGPVGSMVKPAAALPPAATDLPSNYILPLSAVSLAHLKLFAERMAAYVGEKKDTLALRDLCGTMWVNRTRFKFRKAFIASSLENLQQSLSTFAASGNVQPAGEGRKMQVAYVFTGQGSQWPGVGKSLMAFPVYKESVEAVDKIFKGLAGWSILEKAETLSAEEMRDTVYAQPISFIVQVGLFELLKFFRAFPDVVTGHSAGEVAAAYAAGLLTLEEAVLIVYHRSQEQQKMAGCGRLMVVGVPHERVLEYISGQDDIEVACVNSPESVVLASSEARLNEIKGLFPEGTALTFVQGNIAFHSSRMIPVLESIKKRLSFLDKRGETGWSLPFISTVTGKVETDVDTEYWCKNVRYPVLFQKALETAFAGDTVPDVVLEIGPHQTLVSPIKQVLGATGKNAAVFPTLKKGAPCALRFLEALGNLFERGAELDLEPWYAAMNYCFEEDMPKHPFIKKAFYEILPTMRFDMRFGQFHDGPVAGKQRFFDGAFLVEVSDRTFKGMLGHRMGGKTILPGMFFVEMALEASRTYPVTLANVEFKAMCRIPVASKGEIPSMIGLTFSDVKDDIRSFEVRSAPIRDKADEDPVYVTHCTGLAIKSKLLEKDGSIYKGFKPEAYGIMGGLKLQDIGEAGLKELVDLHSDCKHVSKEAFYGHHCVEGVMEWLNGFQLIQSAHLDPADKTILAKIKYDNRRWVQTGGVFGVEFLDSVIHPLLMLADDSAVYYAGGFDAGHFLRQPATDELYVHLIPDKSRMVIGRKQKIGDFAVYDSLGTLIMYIQGFFSIIGSIIDNYKLCNLLWQPYDAAFAKAPLAIEAAPAAATDDSTWTAAKNEDLTSFLVKELETTGVLSPEAVAAAAADVAASTNGRKPRGPVKPPLSQQVREAIEREGTPSRVSSAAPAFPKAGGLDEIGVGLAQAIAAKIKPSVSVASDSLATNEEEKPLELTGEDVGELIATSTFQVSEAARVSAALKELILANQEVLGKNYVFRILELAEERVHTVFEALSLLELPTCVTVEVFVGSFNAGLLMSLANKIAKRAPNVLLRRVLMSEKPEKELKDITFDAVVLNEWIRTGSAAFAEGKSAKAPSNAILYLAPFLAPSAQVFVRGLIDVPLWVTLVSQVSTAALPFADVKDQVKNARDEWTDALALSGGFKALAADSLLVGTIKGLPTVQAGRYLVVADHLQAGTDLRRRIGALNSACVAEVIVVGEGGSLTDSSSVEEYESAINGLVGSDSSCEESDFSDITTDSSTAVEEGLGALPFKGVVFLAGLNDRSQVGEAAFGRLLKLAQALLKCTEKPSSLWLVTNGVYMGEIKPAQGVIQGFSTVLKSELNGVATKHVDLADTETGLGPLAQLVLANAAEMTYAVSEAGEVLVPRFNTVDKAAARSDSVLANNTKVSFFADVEKQTTPGKIGAKFRLQELPAPKADEVTVDVYAAALNFRDVMIALSLLPEKSYEASFYGKNLGLEASGVVTAVGSGVKNLKVGDKVLLNEPRCLTNRLNAPAYRVVPFGGLKMSFEDAASIQSVYNTSHHALINLARIRKGETVLIHSAAGGIGHAAISIAKHVGATIYATAGSEEKRQLVRDMGVTHVFNSRSTEWFDDLMRETDGKGVDVILNSLAGKHQRLGIQALRSSGRFLEIGKMDIFDNNGLDLLAFRKNISFFAIDMDRMVLDNPTLATEVAIEVGKNFEAGNYDLIPTQVFPMDKMKEALELMKTGKHVGKIVLTNYTKVDKGKTARYEPLPVVVEKPQNIFHENATYLITGGAGGFGSAMVRYAFDHGAKHFLITTRSANTEKVKASFSDLIKNPGVTLEVVTTDTGKEEDVKALCAKAKAMSPPTKSIFHVAGVSVDVLLPEMKPENYVEVADCKARGAWFLHENSLDMHLENFVCVSSIAALIGGPGMASYSASNAYLDALMRYRRSQGLAAAAFNMASLSDVGILKNNLSARKFQLKVGMEFMSSTRAMEMLETGLMVGMNPIVTMFFKEQTRDMFPSQAAWSHQLGEAISLGAVAASNSFMSAKEIAAFLADEIRSITGVTTVLVTAQLTALGLDSLGFVELGGRMKKHFNVEMDAVKMSPDMTLEDVAKMIFKLQARSGGNGKADASSADQGADLHVLHSKAEMNSMISSRFERADSIKHIPPAKLLRLNSLRASSVLLFGAEYLNGAHVLRYLIKGGTRTVYCVGPWATTEGGLIKIERSMRELALWKDSFAKHIIPVTGDVSKKDFGMKGPAYDELAASVDTIVHSGGSLKWAMDADLVPTNISGLMNVIAMARKTGASIHYLSSSSLTAIENAERQDRDILRPVPYFDVKRKAEDILQFAARHYNLRCFIYRLPFITPNMKGRFGTAYAKDLVLVRFMQCIQDSGLFPSTEMGNHVLYVISADAAAKFVVRHMRHIPTSAKGTAVRYFVTNESTGLPMSSLADWVEGKTGRPLDRNATVADMRAYMSKRFKYEINLVYSSIFFDMLPALCRGGARSTAKTLHEVSAFKQIIRHASRVRTQMDNVDAFKSYVQQERTLLQIEEDILRDQDEDLTEEAKEEMLVQKEQASAGLP</sequence>